<evidence type="ECO:0000256" key="1">
    <source>
        <dbReference type="SAM" id="Phobius"/>
    </source>
</evidence>
<comment type="caution">
    <text evidence="2">The sequence shown here is derived from an EMBL/GenBank/DDBJ whole genome shotgun (WGS) entry which is preliminary data.</text>
</comment>
<dbReference type="PROSITE" id="PS51257">
    <property type="entry name" value="PROKAR_LIPOPROTEIN"/>
    <property type="match status" value="1"/>
</dbReference>
<keyword evidence="1" id="KW-0812">Transmembrane</keyword>
<dbReference type="InterPro" id="IPR008276">
    <property type="entry name" value="C_nuclsd_transpt"/>
</dbReference>
<evidence type="ECO:0000313" key="3">
    <source>
        <dbReference type="Proteomes" id="UP001345963"/>
    </source>
</evidence>
<evidence type="ECO:0000313" key="2">
    <source>
        <dbReference type="EMBL" id="MED6233521.1"/>
    </source>
</evidence>
<reference evidence="2 3" key="1">
    <citation type="submission" date="2021-07" db="EMBL/GenBank/DDBJ databases">
        <authorList>
            <person name="Palmer J.M."/>
        </authorList>
    </citation>
    <scope>NUCLEOTIDE SEQUENCE [LARGE SCALE GENOMIC DNA]</scope>
    <source>
        <strain evidence="2 3">AT_MEX2019</strain>
        <tissue evidence="2">Muscle</tissue>
    </source>
</reference>
<keyword evidence="1" id="KW-1133">Transmembrane helix</keyword>
<dbReference type="PANTHER" id="PTHR10590:SF4">
    <property type="entry name" value="SOLUTE CARRIER FAMILY 28 MEMBER 3"/>
    <property type="match status" value="1"/>
</dbReference>
<proteinExistence type="predicted"/>
<organism evidence="2 3">
    <name type="scientific">Ataeniobius toweri</name>
    <dbReference type="NCBI Taxonomy" id="208326"/>
    <lineage>
        <taxon>Eukaryota</taxon>
        <taxon>Metazoa</taxon>
        <taxon>Chordata</taxon>
        <taxon>Craniata</taxon>
        <taxon>Vertebrata</taxon>
        <taxon>Euteleostomi</taxon>
        <taxon>Actinopterygii</taxon>
        <taxon>Neopterygii</taxon>
        <taxon>Teleostei</taxon>
        <taxon>Neoteleostei</taxon>
        <taxon>Acanthomorphata</taxon>
        <taxon>Ovalentaria</taxon>
        <taxon>Atherinomorphae</taxon>
        <taxon>Cyprinodontiformes</taxon>
        <taxon>Goodeidae</taxon>
        <taxon>Ataeniobius</taxon>
    </lineage>
</organism>
<accession>A0ABU7A6P4</accession>
<name>A0ABU7A6P4_9TELE</name>
<protein>
    <submittedName>
        <fullName evidence="2">Uncharacterized protein</fullName>
    </submittedName>
</protein>
<keyword evidence="1" id="KW-0472">Membrane</keyword>
<keyword evidence="3" id="KW-1185">Reference proteome</keyword>
<dbReference type="PANTHER" id="PTHR10590">
    <property type="entry name" value="SODIUM/NUCLEOSIDE COTRANSPORTER"/>
    <property type="match status" value="1"/>
</dbReference>
<dbReference type="EMBL" id="JAHUTI010002716">
    <property type="protein sequence ID" value="MED6233521.1"/>
    <property type="molecule type" value="Genomic_DNA"/>
</dbReference>
<gene>
    <name evidence="2" type="ORF">ATANTOWER_012829</name>
</gene>
<dbReference type="Proteomes" id="UP001345963">
    <property type="component" value="Unassembled WGS sequence"/>
</dbReference>
<feature type="transmembrane region" description="Helical" evidence="1">
    <location>
        <begin position="12"/>
        <end position="36"/>
    </location>
</feature>
<sequence length="75" mass="8327">MALNRRSDISRCGLRALIAGSTACFMTACIAGMLHIPDFSQLLSSEFNNTNKTSSKQLLDCCSQLYSSRIQQYPF</sequence>